<sequence>MGNFTYLFAGYTVIFVLLGGYFFSLGIRLKNLEDRVESLENK</sequence>
<comment type="caution">
    <text evidence="2">The sequence shown here is derived from an EMBL/GenBank/DDBJ whole genome shotgun (WGS) entry which is preliminary data.</text>
</comment>
<dbReference type="NCBIfam" id="TIGR04391">
    <property type="entry name" value="CcmD_alt_fam"/>
    <property type="match status" value="1"/>
</dbReference>
<dbReference type="EMBL" id="SMGG01000006">
    <property type="protein sequence ID" value="TCK59384.1"/>
    <property type="molecule type" value="Genomic_DNA"/>
</dbReference>
<dbReference type="Proteomes" id="UP000294614">
    <property type="component" value="Unassembled WGS sequence"/>
</dbReference>
<protein>
    <submittedName>
        <fullName evidence="2">CcmD family protein</fullName>
    </submittedName>
</protein>
<evidence type="ECO:0000313" key="2">
    <source>
        <dbReference type="EMBL" id="TCK59384.1"/>
    </source>
</evidence>
<keyword evidence="1" id="KW-0472">Membrane</keyword>
<accession>A0A4R1K5F8</accession>
<name>A0A4R1K5F8_9BACT</name>
<keyword evidence="1" id="KW-0812">Transmembrane</keyword>
<dbReference type="OrthoDB" id="2911297at2"/>
<keyword evidence="3" id="KW-1185">Reference proteome</keyword>
<evidence type="ECO:0000256" key="1">
    <source>
        <dbReference type="SAM" id="Phobius"/>
    </source>
</evidence>
<gene>
    <name evidence="2" type="ORF">C8D98_2318</name>
</gene>
<dbReference type="InterPro" id="IPR030888">
    <property type="entry name" value="Put_ccm"/>
</dbReference>
<evidence type="ECO:0000313" key="3">
    <source>
        <dbReference type="Proteomes" id="UP000294614"/>
    </source>
</evidence>
<dbReference type="RefSeq" id="WP_132874297.1">
    <property type="nucleotide sequence ID" value="NZ_JAJUHT010000006.1"/>
</dbReference>
<keyword evidence="1" id="KW-1133">Transmembrane helix</keyword>
<reference evidence="2 3" key="1">
    <citation type="submission" date="2019-03" db="EMBL/GenBank/DDBJ databases">
        <title>Genomic Encyclopedia of Type Strains, Phase IV (KMG-IV): sequencing the most valuable type-strain genomes for metagenomic binning, comparative biology and taxonomic classification.</title>
        <authorList>
            <person name="Goeker M."/>
        </authorList>
    </citation>
    <scope>NUCLEOTIDE SEQUENCE [LARGE SCALE GENOMIC DNA]</scope>
    <source>
        <strain evidence="2 3">DSM 24984</strain>
    </source>
</reference>
<dbReference type="AlphaFoldDB" id="A0A4R1K5F8"/>
<proteinExistence type="predicted"/>
<feature type="transmembrane region" description="Helical" evidence="1">
    <location>
        <begin position="6"/>
        <end position="27"/>
    </location>
</feature>
<organism evidence="2 3">
    <name type="scientific">Seleniivibrio woodruffii</name>
    <dbReference type="NCBI Taxonomy" id="1078050"/>
    <lineage>
        <taxon>Bacteria</taxon>
        <taxon>Pseudomonadati</taxon>
        <taxon>Deferribacterota</taxon>
        <taxon>Deferribacteres</taxon>
        <taxon>Deferribacterales</taxon>
        <taxon>Geovibrionaceae</taxon>
        <taxon>Seleniivibrio</taxon>
    </lineage>
</organism>